<organism evidence="3 4">
    <name type="scientific">Kwoniella heveanensis BCC8398</name>
    <dbReference type="NCBI Taxonomy" id="1296120"/>
    <lineage>
        <taxon>Eukaryota</taxon>
        <taxon>Fungi</taxon>
        <taxon>Dikarya</taxon>
        <taxon>Basidiomycota</taxon>
        <taxon>Agaricomycotina</taxon>
        <taxon>Tremellomycetes</taxon>
        <taxon>Tremellales</taxon>
        <taxon>Cryptococcaceae</taxon>
        <taxon>Kwoniella</taxon>
    </lineage>
</organism>
<evidence type="ECO:0000313" key="4">
    <source>
        <dbReference type="Proteomes" id="UP000092666"/>
    </source>
</evidence>
<dbReference type="STRING" id="1296120.A0A1B9GJS1"/>
<evidence type="ECO:0000259" key="2">
    <source>
        <dbReference type="PROSITE" id="PS50142"/>
    </source>
</evidence>
<feature type="region of interest" description="Disordered" evidence="1">
    <location>
        <begin position="191"/>
        <end position="243"/>
    </location>
</feature>
<dbReference type="PROSITE" id="PS50142">
    <property type="entry name" value="RNASE_3_2"/>
    <property type="match status" value="1"/>
</dbReference>
<feature type="domain" description="RNase III" evidence="2">
    <location>
        <begin position="48"/>
        <end position="164"/>
    </location>
</feature>
<keyword evidence="4" id="KW-1185">Reference proteome</keyword>
<dbReference type="GO" id="GO:0004525">
    <property type="term" value="F:ribonuclease III activity"/>
    <property type="evidence" value="ECO:0007669"/>
    <property type="project" value="InterPro"/>
</dbReference>
<feature type="compositionally biased region" description="Basic and acidic residues" evidence="1">
    <location>
        <begin position="191"/>
        <end position="203"/>
    </location>
</feature>
<dbReference type="Proteomes" id="UP000092666">
    <property type="component" value="Unassembled WGS sequence"/>
</dbReference>
<evidence type="ECO:0000313" key="3">
    <source>
        <dbReference type="EMBL" id="OCF31334.1"/>
    </source>
</evidence>
<accession>A0A1B9GJS1</accession>
<proteinExistence type="predicted"/>
<dbReference type="Gene3D" id="1.10.1520.10">
    <property type="entry name" value="Ribonuclease III domain"/>
    <property type="match status" value="1"/>
</dbReference>
<dbReference type="AlphaFoldDB" id="A0A1B9GJS1"/>
<dbReference type="InterPro" id="IPR036389">
    <property type="entry name" value="RNase_III_sf"/>
</dbReference>
<dbReference type="InterPro" id="IPR000999">
    <property type="entry name" value="RNase_III_dom"/>
</dbReference>
<name>A0A1B9GJS1_9TREE</name>
<dbReference type="EMBL" id="KV700135">
    <property type="protein sequence ID" value="OCF31334.1"/>
    <property type="molecule type" value="Genomic_DNA"/>
</dbReference>
<sequence>MSIVLPTYPDTAPSFVDIKWPELPLVENKSVLHADSTGPTFSDDTDVAAEQNKLHPWVRVDVLGFMGEGILFNQITKLIVKLYPNLTRDLASSIRRQVLSTPILATISKHYAIPAKPKPDLRAKPDGAAEYKFEAEAANGDHISSKEYVEAFEAYIGALLYELLSHDSSTAPCNPHSKGNDTMVSLAVKEATRDESNSNHDKGSIQSSAAASPPEGTKSSRKRARQEGDVPPQSDLSAKHPQAEKVAELEPFLDALFRQIVIKTYQKSEAAYKPASSTSTSTTISRKVDPKFQKYIKSASLINVAQGA</sequence>
<reference evidence="4" key="2">
    <citation type="submission" date="2013-12" db="EMBL/GenBank/DDBJ databases">
        <title>Evolution of pathogenesis and genome organization in the Tremellales.</title>
        <authorList>
            <person name="Cuomo C."/>
            <person name="Litvintseva A."/>
            <person name="Heitman J."/>
            <person name="Chen Y."/>
            <person name="Sun S."/>
            <person name="Springer D."/>
            <person name="Dromer F."/>
            <person name="Young S."/>
            <person name="Zeng Q."/>
            <person name="Chapman S."/>
            <person name="Gujja S."/>
            <person name="Saif S."/>
            <person name="Birren B."/>
        </authorList>
    </citation>
    <scope>NUCLEOTIDE SEQUENCE [LARGE SCALE GENOMIC DNA]</scope>
    <source>
        <strain evidence="4">BCC8398</strain>
    </source>
</reference>
<reference evidence="3 4" key="1">
    <citation type="submission" date="2013-07" db="EMBL/GenBank/DDBJ databases">
        <title>The Genome Sequence of Cryptococcus heveanensis BCC8398.</title>
        <authorList>
            <consortium name="The Broad Institute Genome Sequencing Platform"/>
            <person name="Cuomo C."/>
            <person name="Litvintseva A."/>
            <person name="Chen Y."/>
            <person name="Heitman J."/>
            <person name="Sun S."/>
            <person name="Springer D."/>
            <person name="Dromer F."/>
            <person name="Young S.K."/>
            <person name="Zeng Q."/>
            <person name="Gargeya S."/>
            <person name="Fitzgerald M."/>
            <person name="Abouelleil A."/>
            <person name="Alvarado L."/>
            <person name="Berlin A.M."/>
            <person name="Chapman S.B."/>
            <person name="Dewar J."/>
            <person name="Goldberg J."/>
            <person name="Griggs A."/>
            <person name="Gujja S."/>
            <person name="Hansen M."/>
            <person name="Howarth C."/>
            <person name="Imamovic A."/>
            <person name="Larimer J."/>
            <person name="McCowan C."/>
            <person name="Murphy C."/>
            <person name="Pearson M."/>
            <person name="Priest M."/>
            <person name="Roberts A."/>
            <person name="Saif S."/>
            <person name="Shea T."/>
            <person name="Sykes S."/>
            <person name="Wortman J."/>
            <person name="Nusbaum C."/>
            <person name="Birren B."/>
        </authorList>
    </citation>
    <scope>NUCLEOTIDE SEQUENCE [LARGE SCALE GENOMIC DNA]</scope>
    <source>
        <strain evidence="3 4">BCC8398</strain>
    </source>
</reference>
<evidence type="ECO:0000256" key="1">
    <source>
        <dbReference type="SAM" id="MobiDB-lite"/>
    </source>
</evidence>
<dbReference type="SUPFAM" id="SSF69065">
    <property type="entry name" value="RNase III domain-like"/>
    <property type="match status" value="1"/>
</dbReference>
<gene>
    <name evidence="3" type="ORF">I316_06939</name>
</gene>
<protein>
    <recommendedName>
        <fullName evidence="2">RNase III domain-containing protein</fullName>
    </recommendedName>
</protein>
<dbReference type="GO" id="GO:0006396">
    <property type="term" value="P:RNA processing"/>
    <property type="evidence" value="ECO:0007669"/>
    <property type="project" value="InterPro"/>
</dbReference>